<dbReference type="PROSITE" id="PS50928">
    <property type="entry name" value="ABC_TM1"/>
    <property type="match status" value="1"/>
</dbReference>
<dbReference type="RefSeq" id="WP_066862034.1">
    <property type="nucleotide sequence ID" value="NZ_CABKVV010000012.1"/>
</dbReference>
<organism evidence="9 10">
    <name type="scientific">Neglectibacter timonensis</name>
    <dbReference type="NCBI Taxonomy" id="1776382"/>
    <lineage>
        <taxon>Bacteria</taxon>
        <taxon>Bacillati</taxon>
        <taxon>Bacillota</taxon>
        <taxon>Clostridia</taxon>
        <taxon>Eubacteriales</taxon>
        <taxon>Oscillospiraceae</taxon>
        <taxon>Neglectibacter</taxon>
    </lineage>
</organism>
<keyword evidence="6 7" id="KW-0472">Membrane</keyword>
<evidence type="ECO:0000256" key="2">
    <source>
        <dbReference type="ARBA" id="ARBA00022448"/>
    </source>
</evidence>
<evidence type="ECO:0000256" key="5">
    <source>
        <dbReference type="ARBA" id="ARBA00022989"/>
    </source>
</evidence>
<dbReference type="Gene3D" id="1.10.3720.10">
    <property type="entry name" value="MetI-like"/>
    <property type="match status" value="1"/>
</dbReference>
<feature type="transmembrane region" description="Helical" evidence="7">
    <location>
        <begin position="252"/>
        <end position="272"/>
    </location>
</feature>
<dbReference type="InterPro" id="IPR035906">
    <property type="entry name" value="MetI-like_sf"/>
</dbReference>
<dbReference type="GeneID" id="90531745"/>
<dbReference type="SUPFAM" id="SSF161098">
    <property type="entry name" value="MetI-like"/>
    <property type="match status" value="1"/>
</dbReference>
<keyword evidence="2" id="KW-0813">Transport</keyword>
<reference evidence="9 10" key="1">
    <citation type="submission" date="2022-06" db="EMBL/GenBank/DDBJ databases">
        <title>Isolation of gut microbiota from human fecal samples.</title>
        <authorList>
            <person name="Pamer E.G."/>
            <person name="Barat B."/>
            <person name="Waligurski E."/>
            <person name="Medina S."/>
            <person name="Paddock L."/>
            <person name="Mostad J."/>
        </authorList>
    </citation>
    <scope>NUCLEOTIDE SEQUENCE [LARGE SCALE GENOMIC DNA]</scope>
    <source>
        <strain evidence="9 10">DFI.9.73</strain>
    </source>
</reference>
<keyword evidence="5 7" id="KW-1133">Transmembrane helix</keyword>
<evidence type="ECO:0000259" key="8">
    <source>
        <dbReference type="PROSITE" id="PS50928"/>
    </source>
</evidence>
<dbReference type="PANTHER" id="PTHR43744">
    <property type="entry name" value="ABC TRANSPORTER PERMEASE PROTEIN MG189-RELATED-RELATED"/>
    <property type="match status" value="1"/>
</dbReference>
<dbReference type="Proteomes" id="UP001524473">
    <property type="component" value="Unassembled WGS sequence"/>
</dbReference>
<evidence type="ECO:0000313" key="10">
    <source>
        <dbReference type="Proteomes" id="UP001524473"/>
    </source>
</evidence>
<sequence>MKKRKNTAFDYMVYLILAVLGFLCFFPFWYVFVISVSTADSYLADKLHFLPHALDFSEYYRTLVSSGFLRSFGISVLITLCGTLIALVLTIPSAYALSRPQFAPRKVFNGLIMFTMLFSGGMIPSYIVVTRLGLANKLPALFLPMACSAYNLIITKNFMTSLPVSLEESARIDGASDITIFFKIVFPLSKPIMAVMALFYGVGIYNDYFNSVLYISSRELYPLQMLLREMIVANTMQSSMIGLGNLTNKSEIFKMATVVISIVPILCVYPFLQKYFVKGLMLGAVKG</sequence>
<dbReference type="InterPro" id="IPR000515">
    <property type="entry name" value="MetI-like"/>
</dbReference>
<evidence type="ECO:0000313" key="9">
    <source>
        <dbReference type="EMBL" id="MCQ4838996.1"/>
    </source>
</evidence>
<gene>
    <name evidence="9" type="ORF">NE695_03585</name>
</gene>
<dbReference type="EMBL" id="JANFZH010000005">
    <property type="protein sequence ID" value="MCQ4838996.1"/>
    <property type="molecule type" value="Genomic_DNA"/>
</dbReference>
<evidence type="ECO:0000256" key="4">
    <source>
        <dbReference type="ARBA" id="ARBA00022692"/>
    </source>
</evidence>
<accession>A0ABT1RWH2</accession>
<keyword evidence="3" id="KW-1003">Cell membrane</keyword>
<evidence type="ECO:0000256" key="6">
    <source>
        <dbReference type="ARBA" id="ARBA00023136"/>
    </source>
</evidence>
<feature type="transmembrane region" description="Helical" evidence="7">
    <location>
        <begin position="12"/>
        <end position="32"/>
    </location>
</feature>
<evidence type="ECO:0000256" key="7">
    <source>
        <dbReference type="SAM" id="Phobius"/>
    </source>
</evidence>
<name>A0ABT1RWH2_9FIRM</name>
<feature type="transmembrane region" description="Helical" evidence="7">
    <location>
        <begin position="107"/>
        <end position="129"/>
    </location>
</feature>
<evidence type="ECO:0000256" key="1">
    <source>
        <dbReference type="ARBA" id="ARBA00004651"/>
    </source>
</evidence>
<feature type="domain" description="ABC transmembrane type-1" evidence="8">
    <location>
        <begin position="72"/>
        <end position="264"/>
    </location>
</feature>
<feature type="transmembrane region" description="Helical" evidence="7">
    <location>
        <begin position="72"/>
        <end position="95"/>
    </location>
</feature>
<evidence type="ECO:0000256" key="3">
    <source>
        <dbReference type="ARBA" id="ARBA00022475"/>
    </source>
</evidence>
<comment type="caution">
    <text evidence="9">The sequence shown here is derived from an EMBL/GenBank/DDBJ whole genome shotgun (WGS) entry which is preliminary data.</text>
</comment>
<comment type="subcellular location">
    <subcellularLocation>
        <location evidence="1">Cell membrane</location>
        <topology evidence="1">Multi-pass membrane protein</topology>
    </subcellularLocation>
</comment>
<proteinExistence type="predicted"/>
<keyword evidence="4 7" id="KW-0812">Transmembrane</keyword>
<dbReference type="PANTHER" id="PTHR43744:SF9">
    <property type="entry name" value="POLYGALACTURONAN_RHAMNOGALACTURONAN TRANSPORT SYSTEM PERMEASE PROTEIN YTCP"/>
    <property type="match status" value="1"/>
</dbReference>
<dbReference type="CDD" id="cd06261">
    <property type="entry name" value="TM_PBP2"/>
    <property type="match status" value="1"/>
</dbReference>
<protein>
    <submittedName>
        <fullName evidence="9">Carbohydrate ABC transporter permease</fullName>
    </submittedName>
</protein>
<keyword evidence="10" id="KW-1185">Reference proteome</keyword>